<keyword evidence="2" id="KW-1185">Reference proteome</keyword>
<sequence length="274" mass="31452">MMRFGSICLRDTVSLNQAIENEPRAVKERLNFAHQPAPYNEAIRNLPRSPIPFYCICMRFRFLHSGDVVSLKDALKFNLLAEHLDRLELGIILTFEATNLYGTSWIRELRGLGKDYIFFRSTDTALGENGNPTQINKSALAKPLVRCRDEQLQQDQDLPEDSQGSTQQDSIFLRSLGLLLVELWFGARMATICPDELWIDDITIMSSSIDNLLAYIEREDGPKYAETLRFCFRGINELETPVIERTEFRSKVKAEVVLKLVQNLNVHKLLVEQK</sequence>
<reference evidence="1 2" key="1">
    <citation type="journal article" date="2013" name="PLoS Genet.">
        <title>The genome and development-dependent transcriptomes of Pyronema confluens: a window into fungal evolution.</title>
        <authorList>
            <person name="Traeger S."/>
            <person name="Altegoer F."/>
            <person name="Freitag M."/>
            <person name="Gabaldon T."/>
            <person name="Kempken F."/>
            <person name="Kumar A."/>
            <person name="Marcet-Houben M."/>
            <person name="Poggeler S."/>
            <person name="Stajich J.E."/>
            <person name="Nowrousian M."/>
        </authorList>
    </citation>
    <scope>NUCLEOTIDE SEQUENCE [LARGE SCALE GENOMIC DNA]</scope>
    <source>
        <strain evidence="2">CBS 100304</strain>
        <tissue evidence="1">Vegetative mycelium</tissue>
    </source>
</reference>
<organism evidence="1 2">
    <name type="scientific">Pyronema omphalodes (strain CBS 100304)</name>
    <name type="common">Pyronema confluens</name>
    <dbReference type="NCBI Taxonomy" id="1076935"/>
    <lineage>
        <taxon>Eukaryota</taxon>
        <taxon>Fungi</taxon>
        <taxon>Dikarya</taxon>
        <taxon>Ascomycota</taxon>
        <taxon>Pezizomycotina</taxon>
        <taxon>Pezizomycetes</taxon>
        <taxon>Pezizales</taxon>
        <taxon>Pyronemataceae</taxon>
        <taxon>Pyronema</taxon>
    </lineage>
</organism>
<name>U4L4X3_PYROM</name>
<evidence type="ECO:0000313" key="1">
    <source>
        <dbReference type="EMBL" id="CCX11658.1"/>
    </source>
</evidence>
<protein>
    <submittedName>
        <fullName evidence="1">Uncharacterized protein</fullName>
    </submittedName>
</protein>
<gene>
    <name evidence="1" type="ORF">PCON_11252</name>
</gene>
<dbReference type="AlphaFoldDB" id="U4L4X3"/>
<accession>U4L4X3</accession>
<proteinExistence type="predicted"/>
<dbReference type="EMBL" id="HF935630">
    <property type="protein sequence ID" value="CCX11658.1"/>
    <property type="molecule type" value="Genomic_DNA"/>
</dbReference>
<evidence type="ECO:0000313" key="2">
    <source>
        <dbReference type="Proteomes" id="UP000018144"/>
    </source>
</evidence>
<dbReference type="Proteomes" id="UP000018144">
    <property type="component" value="Unassembled WGS sequence"/>
</dbReference>